<dbReference type="EMBL" id="JAPFFF010000001">
    <property type="protein sequence ID" value="KAK8897904.1"/>
    <property type="molecule type" value="Genomic_DNA"/>
</dbReference>
<dbReference type="Pfam" id="PF21467">
    <property type="entry name" value="BetaGal_gal-bd"/>
    <property type="match status" value="1"/>
</dbReference>
<feature type="domain" description="Cyclic nucleotide-binding" evidence="6">
    <location>
        <begin position="423"/>
        <end position="472"/>
    </location>
</feature>
<dbReference type="PIRSF" id="PIRSF006336">
    <property type="entry name" value="B-gal"/>
    <property type="match status" value="1"/>
</dbReference>
<evidence type="ECO:0000313" key="7">
    <source>
        <dbReference type="EMBL" id="KAK8897904.1"/>
    </source>
</evidence>
<dbReference type="PRINTS" id="PR00742">
    <property type="entry name" value="GLHYDRLASE35"/>
</dbReference>
<keyword evidence="3 4" id="KW-0326">Glycosidase</keyword>
<sequence length="599" mass="69270">MIFSLLSICYCERSFKIVGDEFQMDGKPFRYVSGSFHYFRSPPEKWEDNIKKMSNGGLNCVQTYIPWNLYEPSKGVFKTDGDVDFIKFIEIIKKYDMYMIVRPGPFICAEWDFGGLPYWLNQESNISFRSSDPTYLNYVKKWFTVLLEKLKPYLYVNGGPIIMIQVENEYGFYPKCDHEYMKELANFITEKIGNETLLFTIDTPSKAALDCGTIKEQAFVTVDFRVGNPEPHFEIQKKYNGHGPYVNSEFYTGKHDLWGDEHHYESTEAICNTLDKMLSMNASVNFYMYCGGTNFGFYNGANGDSSYYAAMPTSYDFDSPISETGDMTWKYEKIKEVIKKYLPIHEFSDVKNTTKKSYGKVAFNESVSLFDSLQILSNQKKWSEKPLTFEELDLDYGFILYESYVNSSGYLNLSNVNDRANVYLNGKYVSTIERKGEKIFLQNEGKVDVLVENEGRINYGEMFDELKGLYQGVLFDQTELKNWNHFGFNLSYINQLQFTPELLVKQPAFYRGYFNVDEVADTFLNPTGFQKGVAFINGFNIGRFWINKPQLTLYVPQSLIHVGQNELVIFEIESQADSVGTMSFDDTPQIDVKSVKTKK</sequence>
<proteinExistence type="inferred from homology"/>
<dbReference type="InterPro" id="IPR026283">
    <property type="entry name" value="B-gal_1-like"/>
</dbReference>
<dbReference type="PROSITE" id="PS01182">
    <property type="entry name" value="GLYCOSYL_HYDROL_F35"/>
    <property type="match status" value="1"/>
</dbReference>
<dbReference type="EC" id="3.2.1.23" evidence="4"/>
<dbReference type="InterPro" id="IPR019801">
    <property type="entry name" value="Glyco_hydro_35_CS"/>
</dbReference>
<dbReference type="Gene3D" id="2.60.120.260">
    <property type="entry name" value="Galactose-binding domain-like"/>
    <property type="match status" value="2"/>
</dbReference>
<dbReference type="Gene3D" id="3.20.20.80">
    <property type="entry name" value="Glycosidases"/>
    <property type="match status" value="1"/>
</dbReference>
<name>A0ABR2L3K0_9EUKA</name>
<dbReference type="InterPro" id="IPR031330">
    <property type="entry name" value="Gly_Hdrlase_35_cat"/>
</dbReference>
<dbReference type="PANTHER" id="PTHR23421">
    <property type="entry name" value="BETA-GALACTOSIDASE RELATED"/>
    <property type="match status" value="1"/>
</dbReference>
<evidence type="ECO:0000256" key="5">
    <source>
        <dbReference type="RuleBase" id="RU003679"/>
    </source>
</evidence>
<dbReference type="InterPro" id="IPR008979">
    <property type="entry name" value="Galactose-bd-like_sf"/>
</dbReference>
<protein>
    <recommendedName>
        <fullName evidence="4">Beta-galactosidase</fullName>
        <ecNumber evidence="4">3.2.1.23</ecNumber>
    </recommendedName>
</protein>
<evidence type="ECO:0000256" key="3">
    <source>
        <dbReference type="ARBA" id="ARBA00023295"/>
    </source>
</evidence>
<gene>
    <name evidence="7" type="ORF">M9Y10_000134</name>
</gene>
<dbReference type="PROSITE" id="PS50042">
    <property type="entry name" value="CNMP_BINDING_3"/>
    <property type="match status" value="1"/>
</dbReference>
<keyword evidence="2 4" id="KW-0378">Hydrolase</keyword>
<evidence type="ECO:0000256" key="1">
    <source>
        <dbReference type="ARBA" id="ARBA00009809"/>
    </source>
</evidence>
<evidence type="ECO:0000313" key="8">
    <source>
        <dbReference type="Proteomes" id="UP001470230"/>
    </source>
</evidence>
<dbReference type="InterPro" id="IPR000595">
    <property type="entry name" value="cNMP-bd_dom"/>
</dbReference>
<dbReference type="SUPFAM" id="SSF51445">
    <property type="entry name" value="(Trans)glycosidases"/>
    <property type="match status" value="1"/>
</dbReference>
<dbReference type="InterPro" id="IPR048912">
    <property type="entry name" value="BetaGal1-like_ABD1"/>
</dbReference>
<evidence type="ECO:0000259" key="6">
    <source>
        <dbReference type="PROSITE" id="PS50042"/>
    </source>
</evidence>
<dbReference type="Proteomes" id="UP001470230">
    <property type="component" value="Unassembled WGS sequence"/>
</dbReference>
<dbReference type="Pfam" id="PF21317">
    <property type="entry name" value="BetaGal_ABD_1"/>
    <property type="match status" value="1"/>
</dbReference>
<evidence type="ECO:0000256" key="2">
    <source>
        <dbReference type="ARBA" id="ARBA00022801"/>
    </source>
</evidence>
<dbReference type="InterPro" id="IPR001944">
    <property type="entry name" value="Glycoside_Hdrlase_35"/>
</dbReference>
<dbReference type="Pfam" id="PF01301">
    <property type="entry name" value="Glyco_hydro_35"/>
    <property type="match status" value="1"/>
</dbReference>
<comment type="catalytic activity">
    <reaction evidence="4">
        <text>Hydrolysis of terminal non-reducing beta-D-galactose residues in beta-D-galactosides.</text>
        <dbReference type="EC" id="3.2.1.23"/>
    </reaction>
</comment>
<dbReference type="InterPro" id="IPR017853">
    <property type="entry name" value="GH"/>
</dbReference>
<dbReference type="InterPro" id="IPR048913">
    <property type="entry name" value="BetaGal_gal-bd"/>
</dbReference>
<keyword evidence="8" id="KW-1185">Reference proteome</keyword>
<comment type="similarity">
    <text evidence="1 5">Belongs to the glycosyl hydrolase 35 family.</text>
</comment>
<evidence type="ECO:0000256" key="4">
    <source>
        <dbReference type="RuleBase" id="RU000675"/>
    </source>
</evidence>
<accession>A0ABR2L3K0</accession>
<reference evidence="7 8" key="1">
    <citation type="submission" date="2024-04" db="EMBL/GenBank/DDBJ databases">
        <title>Tritrichomonas musculus Genome.</title>
        <authorList>
            <person name="Alves-Ferreira E."/>
            <person name="Grigg M."/>
            <person name="Lorenzi H."/>
            <person name="Galac M."/>
        </authorList>
    </citation>
    <scope>NUCLEOTIDE SEQUENCE [LARGE SCALE GENOMIC DNA]</scope>
    <source>
        <strain evidence="7 8">EAF2021</strain>
    </source>
</reference>
<organism evidence="7 8">
    <name type="scientific">Tritrichomonas musculus</name>
    <dbReference type="NCBI Taxonomy" id="1915356"/>
    <lineage>
        <taxon>Eukaryota</taxon>
        <taxon>Metamonada</taxon>
        <taxon>Parabasalia</taxon>
        <taxon>Tritrichomonadida</taxon>
        <taxon>Tritrichomonadidae</taxon>
        <taxon>Tritrichomonas</taxon>
    </lineage>
</organism>
<dbReference type="SUPFAM" id="SSF49785">
    <property type="entry name" value="Galactose-binding domain-like"/>
    <property type="match status" value="1"/>
</dbReference>
<comment type="caution">
    <text evidence="7">The sequence shown here is derived from an EMBL/GenBank/DDBJ whole genome shotgun (WGS) entry which is preliminary data.</text>
</comment>